<evidence type="ECO:0000259" key="5">
    <source>
        <dbReference type="PROSITE" id="PS50977"/>
    </source>
</evidence>
<organism evidence="6 7">
    <name type="scientific">Paenibacillus roseus</name>
    <dbReference type="NCBI Taxonomy" id="2798579"/>
    <lineage>
        <taxon>Bacteria</taxon>
        <taxon>Bacillati</taxon>
        <taxon>Bacillota</taxon>
        <taxon>Bacilli</taxon>
        <taxon>Bacillales</taxon>
        <taxon>Paenibacillaceae</taxon>
        <taxon>Paenibacillus</taxon>
    </lineage>
</organism>
<dbReference type="PROSITE" id="PS50977">
    <property type="entry name" value="HTH_TETR_2"/>
    <property type="match status" value="1"/>
</dbReference>
<dbReference type="InterPro" id="IPR023772">
    <property type="entry name" value="DNA-bd_HTH_TetR-type_CS"/>
</dbReference>
<keyword evidence="1" id="KW-0805">Transcription regulation</keyword>
<dbReference type="PANTHER" id="PTHR30055">
    <property type="entry name" value="HTH-TYPE TRANSCRIPTIONAL REGULATOR RUTR"/>
    <property type="match status" value="1"/>
</dbReference>
<sequence>MKKTEEASSTQMFTVDSPSNDPYLERILTAAAQLFKESGLENVSMHSIAKRAGIGQGSLYRRFTDKGEICSALLRHSTGQFLTQLELGTKQSQAERPALERLKDSIGQIVDFIDQHGELLHLIKTEFTGKKQLTQFEHPFFRRVSAIISELLSEAVDNEEIVDTDIQFTTTALLAVLSPDMYLFQQKVHGSAKEEIKQGIIRLFT</sequence>
<proteinExistence type="predicted"/>
<dbReference type="InterPro" id="IPR009057">
    <property type="entry name" value="Homeodomain-like_sf"/>
</dbReference>
<dbReference type="EMBL" id="JAELUP010000038">
    <property type="protein sequence ID" value="MBJ6361711.1"/>
    <property type="molecule type" value="Genomic_DNA"/>
</dbReference>
<reference evidence="6" key="1">
    <citation type="submission" date="2020-12" db="EMBL/GenBank/DDBJ databases">
        <authorList>
            <person name="Huq M.A."/>
        </authorList>
    </citation>
    <scope>NUCLEOTIDE SEQUENCE</scope>
    <source>
        <strain evidence="6">MAHUQ-46</strain>
    </source>
</reference>
<evidence type="ECO:0000313" key="6">
    <source>
        <dbReference type="EMBL" id="MBJ6361711.1"/>
    </source>
</evidence>
<dbReference type="InterPro" id="IPR001647">
    <property type="entry name" value="HTH_TetR"/>
</dbReference>
<evidence type="ECO:0000256" key="2">
    <source>
        <dbReference type="ARBA" id="ARBA00023125"/>
    </source>
</evidence>
<name>A0A934IYR9_9BACL</name>
<keyword evidence="7" id="KW-1185">Reference proteome</keyword>
<dbReference type="Proteomes" id="UP000640274">
    <property type="component" value="Unassembled WGS sequence"/>
</dbReference>
<feature type="domain" description="HTH tetR-type" evidence="5">
    <location>
        <begin position="21"/>
        <end position="81"/>
    </location>
</feature>
<dbReference type="AlphaFoldDB" id="A0A934IYR9"/>
<evidence type="ECO:0000256" key="3">
    <source>
        <dbReference type="ARBA" id="ARBA00023163"/>
    </source>
</evidence>
<dbReference type="GO" id="GO:0003700">
    <property type="term" value="F:DNA-binding transcription factor activity"/>
    <property type="evidence" value="ECO:0007669"/>
    <property type="project" value="TreeGrafter"/>
</dbReference>
<dbReference type="SUPFAM" id="SSF46689">
    <property type="entry name" value="Homeodomain-like"/>
    <property type="match status" value="1"/>
</dbReference>
<evidence type="ECO:0000256" key="1">
    <source>
        <dbReference type="ARBA" id="ARBA00023015"/>
    </source>
</evidence>
<dbReference type="InterPro" id="IPR050109">
    <property type="entry name" value="HTH-type_TetR-like_transc_reg"/>
</dbReference>
<dbReference type="Pfam" id="PF00440">
    <property type="entry name" value="TetR_N"/>
    <property type="match status" value="1"/>
</dbReference>
<dbReference type="PANTHER" id="PTHR30055:SF234">
    <property type="entry name" value="HTH-TYPE TRANSCRIPTIONAL REGULATOR BETI"/>
    <property type="match status" value="1"/>
</dbReference>
<dbReference type="PROSITE" id="PS01081">
    <property type="entry name" value="HTH_TETR_1"/>
    <property type="match status" value="1"/>
</dbReference>
<accession>A0A934IYR9</accession>
<dbReference type="Gene3D" id="1.10.357.10">
    <property type="entry name" value="Tetracycline Repressor, domain 2"/>
    <property type="match status" value="1"/>
</dbReference>
<evidence type="ECO:0000256" key="4">
    <source>
        <dbReference type="PROSITE-ProRule" id="PRU00335"/>
    </source>
</evidence>
<evidence type="ECO:0000313" key="7">
    <source>
        <dbReference type="Proteomes" id="UP000640274"/>
    </source>
</evidence>
<comment type="caution">
    <text evidence="6">The sequence shown here is derived from an EMBL/GenBank/DDBJ whole genome shotgun (WGS) entry which is preliminary data.</text>
</comment>
<dbReference type="PRINTS" id="PR00455">
    <property type="entry name" value="HTHTETR"/>
</dbReference>
<protein>
    <submittedName>
        <fullName evidence="6">TetR/AcrR family transcriptional regulator</fullName>
    </submittedName>
</protein>
<keyword evidence="3" id="KW-0804">Transcription</keyword>
<gene>
    <name evidence="6" type="ORF">JFN88_10435</name>
</gene>
<dbReference type="GO" id="GO:0000976">
    <property type="term" value="F:transcription cis-regulatory region binding"/>
    <property type="evidence" value="ECO:0007669"/>
    <property type="project" value="TreeGrafter"/>
</dbReference>
<keyword evidence="2 4" id="KW-0238">DNA-binding</keyword>
<feature type="DNA-binding region" description="H-T-H motif" evidence="4">
    <location>
        <begin position="44"/>
        <end position="63"/>
    </location>
</feature>
<dbReference type="RefSeq" id="WP_199019264.1">
    <property type="nucleotide sequence ID" value="NZ_JAELUP010000038.1"/>
</dbReference>